<dbReference type="SUPFAM" id="SSF48264">
    <property type="entry name" value="Cytochrome P450"/>
    <property type="match status" value="1"/>
</dbReference>
<evidence type="ECO:0000256" key="10">
    <source>
        <dbReference type="PIRSR" id="PIRSR602401-1"/>
    </source>
</evidence>
<evidence type="ECO:0000256" key="2">
    <source>
        <dbReference type="ARBA" id="ARBA00004406"/>
    </source>
</evidence>
<protein>
    <recommendedName>
        <fullName evidence="15">Cytochrome P450</fullName>
    </recommendedName>
</protein>
<dbReference type="PROSITE" id="PS00086">
    <property type="entry name" value="CYTOCHROME_P450"/>
    <property type="match status" value="1"/>
</dbReference>
<keyword evidence="7 11" id="KW-0560">Oxidoreductase</keyword>
<dbReference type="Proteomes" id="UP000215902">
    <property type="component" value="Unassembled WGS sequence"/>
</dbReference>
<evidence type="ECO:0000256" key="11">
    <source>
        <dbReference type="RuleBase" id="RU000461"/>
    </source>
</evidence>
<keyword evidence="12" id="KW-1133">Transmembrane helix</keyword>
<dbReference type="AlphaFoldDB" id="A0A267GRQ4"/>
<evidence type="ECO:0000256" key="9">
    <source>
        <dbReference type="ARBA" id="ARBA00043906"/>
    </source>
</evidence>
<evidence type="ECO:0000256" key="8">
    <source>
        <dbReference type="ARBA" id="ARBA00023004"/>
    </source>
</evidence>
<dbReference type="GO" id="GO:0016705">
    <property type="term" value="F:oxidoreductase activity, acting on paired donors, with incorporation or reduction of molecular oxygen"/>
    <property type="evidence" value="ECO:0007669"/>
    <property type="project" value="InterPro"/>
</dbReference>
<dbReference type="PRINTS" id="PR00385">
    <property type="entry name" value="P450"/>
</dbReference>
<keyword evidence="14" id="KW-1185">Reference proteome</keyword>
<accession>A0A267GRQ4</accession>
<comment type="similarity">
    <text evidence="3 11">Belongs to the cytochrome P450 family.</text>
</comment>
<sequence length="506" mass="58264">MQILGTSLAVPNWLLYSALAAAAAYAYGAWPYCYWKRRGIRGPPMLPYLEGTLELAKMKDFRDMMMTELRRYGRVYGTYFMRQRVLVVADPEMVKQICVKRAENFIDRSTFGMDFSPLNKGVLMLKGQEWKRVRSLLSPTFSSGKIKAMYPLIEQCSNQLCASLLKAPEETVDIKKYLMNFTMDAVACTMFGLQVNAQEDENSEFKKHTNEVFNMSMRSWKFWALILFPRITKPLFRRFRISLFKMETLDFFQTVISQALREREASENADKYSDFLASMVEARREAESQGLKGLTEEEVMAQSLTFFLGGLETTATALQYLAYFLAFNKQCQDRAYLEVIEARDKHGGTLSYECVQGLKYLGHCIDESMRMCPPVMMSDRICTETTVVNGYEIEKDVLARIPIYTLAHDPELWDDPETFNPDRFDEANSAERDAARLIPFGLGPRGCIAMRLAQVEIRKAMAEMLLRLEFSPADCTEPFERLQFKLAPVLTTKEPIRLRVRQRGEL</sequence>
<dbReference type="GO" id="GO:0005506">
    <property type="term" value="F:iron ion binding"/>
    <property type="evidence" value="ECO:0007669"/>
    <property type="project" value="InterPro"/>
</dbReference>
<comment type="caution">
    <text evidence="13">The sequence shown here is derived from an EMBL/GenBank/DDBJ whole genome shotgun (WGS) entry which is preliminary data.</text>
</comment>
<dbReference type="InterPro" id="IPR017972">
    <property type="entry name" value="Cyt_P450_CS"/>
</dbReference>
<dbReference type="FunFam" id="1.10.630.10:FF:000042">
    <property type="entry name" value="Cytochrome P450"/>
    <property type="match status" value="1"/>
</dbReference>
<keyword evidence="12" id="KW-0472">Membrane</keyword>
<dbReference type="InterPro" id="IPR001128">
    <property type="entry name" value="Cyt_P450"/>
</dbReference>
<comment type="subcellular location">
    <subcellularLocation>
        <location evidence="2">Endoplasmic reticulum membrane</location>
        <topology evidence="2">Peripheral membrane protein</topology>
    </subcellularLocation>
    <subcellularLocation>
        <location evidence="1">Microsome membrane</location>
        <topology evidence="1">Peripheral membrane protein</topology>
    </subcellularLocation>
</comment>
<dbReference type="CDD" id="cd11055">
    <property type="entry name" value="CYP3A-like"/>
    <property type="match status" value="1"/>
</dbReference>
<comment type="cofactor">
    <cofactor evidence="10">
        <name>heme</name>
        <dbReference type="ChEBI" id="CHEBI:30413"/>
    </cofactor>
</comment>
<dbReference type="PANTHER" id="PTHR24302">
    <property type="entry name" value="CYTOCHROME P450 FAMILY 3"/>
    <property type="match status" value="1"/>
</dbReference>
<dbReference type="EMBL" id="NIVC01000177">
    <property type="protein sequence ID" value="PAA88716.1"/>
    <property type="molecule type" value="Genomic_DNA"/>
</dbReference>
<dbReference type="GO" id="GO:0008395">
    <property type="term" value="F:steroid hydroxylase activity"/>
    <property type="evidence" value="ECO:0007669"/>
    <property type="project" value="TreeGrafter"/>
</dbReference>
<dbReference type="STRING" id="282301.A0A267GRQ4"/>
<keyword evidence="8 10" id="KW-0408">Iron</keyword>
<dbReference type="InterPro" id="IPR050705">
    <property type="entry name" value="Cytochrome_P450_3A"/>
</dbReference>
<evidence type="ECO:0000256" key="3">
    <source>
        <dbReference type="ARBA" id="ARBA00010617"/>
    </source>
</evidence>
<keyword evidence="5 10" id="KW-0479">Metal-binding</keyword>
<evidence type="ECO:0000256" key="5">
    <source>
        <dbReference type="ARBA" id="ARBA00022723"/>
    </source>
</evidence>
<dbReference type="Pfam" id="PF00067">
    <property type="entry name" value="p450"/>
    <property type="match status" value="1"/>
</dbReference>
<keyword evidence="11" id="KW-0503">Monooxygenase</keyword>
<dbReference type="PANTHER" id="PTHR24302:SF15">
    <property type="entry name" value="FATTY-ACID PEROXYGENASE"/>
    <property type="match status" value="1"/>
</dbReference>
<proteinExistence type="inferred from homology"/>
<keyword evidence="12" id="KW-0812">Transmembrane</keyword>
<evidence type="ECO:0000256" key="12">
    <source>
        <dbReference type="SAM" id="Phobius"/>
    </source>
</evidence>
<evidence type="ECO:0000256" key="1">
    <source>
        <dbReference type="ARBA" id="ARBA00004174"/>
    </source>
</evidence>
<evidence type="ECO:0000256" key="6">
    <source>
        <dbReference type="ARBA" id="ARBA00022848"/>
    </source>
</evidence>
<evidence type="ECO:0000256" key="4">
    <source>
        <dbReference type="ARBA" id="ARBA00022617"/>
    </source>
</evidence>
<organism evidence="13 14">
    <name type="scientific">Macrostomum lignano</name>
    <dbReference type="NCBI Taxonomy" id="282301"/>
    <lineage>
        <taxon>Eukaryota</taxon>
        <taxon>Metazoa</taxon>
        <taxon>Spiralia</taxon>
        <taxon>Lophotrochozoa</taxon>
        <taxon>Platyhelminthes</taxon>
        <taxon>Rhabditophora</taxon>
        <taxon>Macrostomorpha</taxon>
        <taxon>Macrostomida</taxon>
        <taxon>Macrostomidae</taxon>
        <taxon>Macrostomum</taxon>
    </lineage>
</organism>
<name>A0A267GRQ4_9PLAT</name>
<dbReference type="InterPro" id="IPR036396">
    <property type="entry name" value="Cyt_P450_sf"/>
</dbReference>
<feature type="transmembrane region" description="Helical" evidence="12">
    <location>
        <begin position="13"/>
        <end position="35"/>
    </location>
</feature>
<evidence type="ECO:0000256" key="7">
    <source>
        <dbReference type="ARBA" id="ARBA00023002"/>
    </source>
</evidence>
<dbReference type="Gene3D" id="1.10.630.10">
    <property type="entry name" value="Cytochrome P450"/>
    <property type="match status" value="1"/>
</dbReference>
<dbReference type="GO" id="GO:0005789">
    <property type="term" value="C:endoplasmic reticulum membrane"/>
    <property type="evidence" value="ECO:0007669"/>
    <property type="project" value="UniProtKB-SubCell"/>
</dbReference>
<gene>
    <name evidence="13" type="ORF">BOX15_Mlig029840g1</name>
</gene>
<keyword evidence="6" id="KW-0256">Endoplasmic reticulum</keyword>
<dbReference type="PRINTS" id="PR00463">
    <property type="entry name" value="EP450I"/>
</dbReference>
<keyword evidence="6" id="KW-0492">Microsome</keyword>
<evidence type="ECO:0000313" key="13">
    <source>
        <dbReference type="EMBL" id="PAA88716.1"/>
    </source>
</evidence>
<comment type="function">
    <text evidence="9">Cytochromes P450 are a group of heme-thiolate monooxygenases. They oxidize a variety of structurally unrelated compounds, including steroids, fatty acids, and xenobiotics.</text>
</comment>
<dbReference type="InterPro" id="IPR002401">
    <property type="entry name" value="Cyt_P450_E_grp-I"/>
</dbReference>
<keyword evidence="4 10" id="KW-0349">Heme</keyword>
<dbReference type="OrthoDB" id="2789670at2759"/>
<feature type="binding site" description="axial binding residue" evidence="10">
    <location>
        <position position="447"/>
    </location>
    <ligand>
        <name>heme</name>
        <dbReference type="ChEBI" id="CHEBI:30413"/>
    </ligand>
    <ligandPart>
        <name>Fe</name>
        <dbReference type="ChEBI" id="CHEBI:18248"/>
    </ligandPart>
</feature>
<evidence type="ECO:0000313" key="14">
    <source>
        <dbReference type="Proteomes" id="UP000215902"/>
    </source>
</evidence>
<dbReference type="GO" id="GO:0020037">
    <property type="term" value="F:heme binding"/>
    <property type="evidence" value="ECO:0007669"/>
    <property type="project" value="InterPro"/>
</dbReference>
<evidence type="ECO:0008006" key="15">
    <source>
        <dbReference type="Google" id="ProtNLM"/>
    </source>
</evidence>
<reference evidence="13 14" key="1">
    <citation type="submission" date="2017-06" db="EMBL/GenBank/DDBJ databases">
        <title>A platform for efficient transgenesis in Macrostomum lignano, a flatworm model organism for stem cell research.</title>
        <authorList>
            <person name="Berezikov E."/>
        </authorList>
    </citation>
    <scope>NUCLEOTIDE SEQUENCE [LARGE SCALE GENOMIC DNA]</scope>
    <source>
        <strain evidence="13">DV1</strain>
        <tissue evidence="13">Whole organism</tissue>
    </source>
</reference>